<dbReference type="PANTHER" id="PTHR12918">
    <property type="entry name" value="CYSTEINE DIOXYGENASE"/>
    <property type="match status" value="1"/>
</dbReference>
<dbReference type="SUPFAM" id="SSF51182">
    <property type="entry name" value="RmlC-like cupins"/>
    <property type="match status" value="1"/>
</dbReference>
<dbReference type="FunFam" id="2.60.120.10:FF:000189">
    <property type="entry name" value="Cysteine dioxygenase"/>
    <property type="match status" value="1"/>
</dbReference>
<dbReference type="GO" id="GO:0008198">
    <property type="term" value="F:ferrous iron binding"/>
    <property type="evidence" value="ECO:0007669"/>
    <property type="project" value="TreeGrafter"/>
</dbReference>
<evidence type="ECO:0000256" key="12">
    <source>
        <dbReference type="RuleBase" id="RU366010"/>
    </source>
</evidence>
<dbReference type="Gene3D" id="2.60.120.10">
    <property type="entry name" value="Jelly Rolls"/>
    <property type="match status" value="1"/>
</dbReference>
<dbReference type="EMBL" id="ML975150">
    <property type="protein sequence ID" value="KAF1816458.1"/>
    <property type="molecule type" value="Genomic_DNA"/>
</dbReference>
<dbReference type="Pfam" id="PF05995">
    <property type="entry name" value="CDO_I"/>
    <property type="match status" value="1"/>
</dbReference>
<evidence type="ECO:0000313" key="13">
    <source>
        <dbReference type="EMBL" id="KAF1816458.1"/>
    </source>
</evidence>
<dbReference type="EC" id="1.13.11.20" evidence="3 12"/>
<dbReference type="CDD" id="cd10548">
    <property type="entry name" value="cupin_CDO"/>
    <property type="match status" value="1"/>
</dbReference>
<evidence type="ECO:0000256" key="9">
    <source>
        <dbReference type="ARBA" id="ARBA00070673"/>
    </source>
</evidence>
<evidence type="ECO:0000256" key="1">
    <source>
        <dbReference type="ARBA" id="ARBA00000629"/>
    </source>
</evidence>
<feature type="binding site" evidence="11">
    <location>
        <position position="85"/>
    </location>
    <ligand>
        <name>Fe cation</name>
        <dbReference type="ChEBI" id="CHEBI:24875"/>
        <note>catalytic</note>
    </ligand>
</feature>
<dbReference type="InterPro" id="IPR010300">
    <property type="entry name" value="CDO_1"/>
</dbReference>
<evidence type="ECO:0000256" key="5">
    <source>
        <dbReference type="ARBA" id="ARBA00022784"/>
    </source>
</evidence>
<keyword evidence="8 11" id="KW-0408">Iron</keyword>
<evidence type="ECO:0000256" key="7">
    <source>
        <dbReference type="ARBA" id="ARBA00023002"/>
    </source>
</evidence>
<keyword evidence="6 12" id="KW-0223">Dioxygenase</keyword>
<evidence type="ECO:0000256" key="4">
    <source>
        <dbReference type="ARBA" id="ARBA00022723"/>
    </source>
</evidence>
<evidence type="ECO:0000256" key="3">
    <source>
        <dbReference type="ARBA" id="ARBA00013133"/>
    </source>
</evidence>
<organism evidence="13">
    <name type="scientific">Eremomyces bilateralis CBS 781.70</name>
    <dbReference type="NCBI Taxonomy" id="1392243"/>
    <lineage>
        <taxon>Eukaryota</taxon>
        <taxon>Fungi</taxon>
        <taxon>Dikarya</taxon>
        <taxon>Ascomycota</taxon>
        <taxon>Pezizomycotina</taxon>
        <taxon>Dothideomycetes</taxon>
        <taxon>Dothideomycetes incertae sedis</taxon>
        <taxon>Eremomycetales</taxon>
        <taxon>Eremomycetaceae</taxon>
        <taxon>Eremomyces</taxon>
    </lineage>
</organism>
<reference evidence="15" key="3">
    <citation type="submission" date="2025-04" db="UniProtKB">
        <authorList>
            <consortium name="RefSeq"/>
        </authorList>
    </citation>
    <scope>IDENTIFICATION</scope>
    <source>
        <strain evidence="15">CBS 781.70</strain>
    </source>
</reference>
<feature type="binding site" evidence="11">
    <location>
        <position position="139"/>
    </location>
    <ligand>
        <name>Fe cation</name>
        <dbReference type="ChEBI" id="CHEBI:24875"/>
        <note>catalytic</note>
    </ligand>
</feature>
<evidence type="ECO:0000256" key="2">
    <source>
        <dbReference type="ARBA" id="ARBA00006622"/>
    </source>
</evidence>
<comment type="similarity">
    <text evidence="2 12">Belongs to the cysteine dioxygenase family.</text>
</comment>
<keyword evidence="5 10" id="KW-0883">Thioether bond</keyword>
<dbReference type="PANTHER" id="PTHR12918:SF1">
    <property type="entry name" value="CYSTEINE DIOXYGENASE TYPE 1"/>
    <property type="match status" value="1"/>
</dbReference>
<dbReference type="GeneID" id="54414297"/>
<accession>A0A6G1GEH3</accession>
<evidence type="ECO:0000256" key="11">
    <source>
        <dbReference type="PIRSR" id="PIRSR610300-51"/>
    </source>
</evidence>
<keyword evidence="7 12" id="KW-0560">Oxidoreductase</keyword>
<dbReference type="GO" id="GO:0019448">
    <property type="term" value="P:L-cysteine catabolic process"/>
    <property type="evidence" value="ECO:0007669"/>
    <property type="project" value="TreeGrafter"/>
</dbReference>
<dbReference type="AlphaFoldDB" id="A0A6G1GEH3"/>
<dbReference type="OrthoDB" id="543511at2759"/>
<dbReference type="InterPro" id="IPR014710">
    <property type="entry name" value="RmlC-like_jellyroll"/>
</dbReference>
<dbReference type="RefSeq" id="XP_033538089.1">
    <property type="nucleotide sequence ID" value="XM_033673727.1"/>
</dbReference>
<name>A0A6G1GEH3_9PEZI</name>
<evidence type="ECO:0000313" key="15">
    <source>
        <dbReference type="RefSeq" id="XP_033538089.1"/>
    </source>
</evidence>
<dbReference type="InterPro" id="IPR011051">
    <property type="entry name" value="RmlC_Cupin_sf"/>
</dbReference>
<reference evidence="13 15" key="1">
    <citation type="submission" date="2020-01" db="EMBL/GenBank/DDBJ databases">
        <authorList>
            <consortium name="DOE Joint Genome Institute"/>
            <person name="Haridas S."/>
            <person name="Albert R."/>
            <person name="Binder M."/>
            <person name="Bloem J."/>
            <person name="Labutti K."/>
            <person name="Salamov A."/>
            <person name="Andreopoulos B."/>
            <person name="Baker S.E."/>
            <person name="Barry K."/>
            <person name="Bills G."/>
            <person name="Bluhm B.H."/>
            <person name="Cannon C."/>
            <person name="Castanera R."/>
            <person name="Culley D.E."/>
            <person name="Daum C."/>
            <person name="Ezra D."/>
            <person name="Gonzalez J.B."/>
            <person name="Henrissat B."/>
            <person name="Kuo A."/>
            <person name="Liang C."/>
            <person name="Lipzen A."/>
            <person name="Lutzoni F."/>
            <person name="Magnuson J."/>
            <person name="Mondo S."/>
            <person name="Nolan M."/>
            <person name="Ohm R."/>
            <person name="Pangilinan J."/>
            <person name="Park H.-J."/>
            <person name="Ramirez L."/>
            <person name="Alfaro M."/>
            <person name="Sun H."/>
            <person name="Tritt A."/>
            <person name="Yoshinaga Y."/>
            <person name="Zwiers L.-H."/>
            <person name="Turgeon B.G."/>
            <person name="Goodwin S.B."/>
            <person name="Spatafora J.W."/>
            <person name="Crous P.W."/>
            <person name="Grigoriev I.V."/>
        </authorList>
    </citation>
    <scope>NUCLEOTIDE SEQUENCE</scope>
    <source>
        <strain evidence="13 15">CBS 781.70</strain>
    </source>
</reference>
<protein>
    <recommendedName>
        <fullName evidence="9 12">Cysteine dioxygenase</fullName>
        <ecNumber evidence="3 12">1.13.11.20</ecNumber>
    </recommendedName>
</protein>
<feature type="cross-link" description="3'-(S-cysteinyl)-tyrosine (Cys-Tyr)" evidence="10">
    <location>
        <begin position="92"/>
        <end position="156"/>
    </location>
</feature>
<reference evidence="15" key="2">
    <citation type="submission" date="2020-04" db="EMBL/GenBank/DDBJ databases">
        <authorList>
            <consortium name="NCBI Genome Project"/>
        </authorList>
    </citation>
    <scope>NUCLEOTIDE SEQUENCE</scope>
    <source>
        <strain evidence="15">CBS 781.70</strain>
    </source>
</reference>
<gene>
    <name evidence="13 15" type="ORF">P152DRAFT_125074</name>
</gene>
<dbReference type="GO" id="GO:0017172">
    <property type="term" value="F:cysteine dioxygenase activity"/>
    <property type="evidence" value="ECO:0007669"/>
    <property type="project" value="UniProtKB-UniRule"/>
</dbReference>
<evidence type="ECO:0000256" key="8">
    <source>
        <dbReference type="ARBA" id="ARBA00023004"/>
    </source>
</evidence>
<evidence type="ECO:0000256" key="10">
    <source>
        <dbReference type="PIRSR" id="PIRSR610300-50"/>
    </source>
</evidence>
<proteinExistence type="inferred from homology"/>
<sequence length="200" mass="22641">MDHFHTLVADLNRVLGPDAGINSEGVDPKELIGVMEKYISDESEWKQYALGDKSRAYTRNLVDKGNANSNLLLLVWSPGQQSPIHDHANAHCIMKVLRGSLKETRFAWPDPRPQPLQVLQETVYHENEVTYMSDQLGLHCIQNMDPEEFTCSLHLYTPPNAQREGCHIFKRDTGESSHVMLCNWYSELGQKLDPGRGGGR</sequence>
<keyword evidence="14" id="KW-1185">Reference proteome</keyword>
<comment type="catalytic activity">
    <reaction evidence="1 12">
        <text>L-cysteine + O2 = 3-sulfino-L-alanine + H(+)</text>
        <dbReference type="Rhea" id="RHEA:20441"/>
        <dbReference type="ChEBI" id="CHEBI:15378"/>
        <dbReference type="ChEBI" id="CHEBI:15379"/>
        <dbReference type="ChEBI" id="CHEBI:35235"/>
        <dbReference type="ChEBI" id="CHEBI:61085"/>
        <dbReference type="EC" id="1.13.11.20"/>
    </reaction>
</comment>
<dbReference type="Proteomes" id="UP000504638">
    <property type="component" value="Unplaced"/>
</dbReference>
<feature type="binding site" evidence="11">
    <location>
        <position position="87"/>
    </location>
    <ligand>
        <name>Fe cation</name>
        <dbReference type="ChEBI" id="CHEBI:24875"/>
        <note>catalytic</note>
    </ligand>
</feature>
<keyword evidence="4 11" id="KW-0479">Metal-binding</keyword>
<comment type="cofactor">
    <cofactor evidence="12">
        <name>Fe cation</name>
        <dbReference type="ChEBI" id="CHEBI:24875"/>
    </cofactor>
    <text evidence="12">Binds 1 Fe cation per subunit.</text>
</comment>
<evidence type="ECO:0000256" key="6">
    <source>
        <dbReference type="ARBA" id="ARBA00022964"/>
    </source>
</evidence>
<evidence type="ECO:0000313" key="14">
    <source>
        <dbReference type="Proteomes" id="UP000504638"/>
    </source>
</evidence>